<gene>
    <name evidence="1" type="ORF">NOX80_07010</name>
</gene>
<keyword evidence="2" id="KW-1185">Reference proteome</keyword>
<evidence type="ECO:0000313" key="1">
    <source>
        <dbReference type="EMBL" id="UUC46942.1"/>
    </source>
</evidence>
<accession>A0ABY5IXT9</accession>
<dbReference type="Proteomes" id="UP001059844">
    <property type="component" value="Chromosome"/>
</dbReference>
<dbReference type="EMBL" id="CP101751">
    <property type="protein sequence ID" value="UUC46942.1"/>
    <property type="molecule type" value="Genomic_DNA"/>
</dbReference>
<dbReference type="RefSeq" id="WP_256552596.1">
    <property type="nucleotide sequence ID" value="NZ_CP101751.1"/>
</dbReference>
<name>A0ABY5IXT9_9FLAO</name>
<reference evidence="1" key="1">
    <citation type="submission" date="2022-07" db="EMBL/GenBank/DDBJ databases">
        <title>Isolation, identification, and degradation of a PFOSA degrading strain from sewage treatment plant.</title>
        <authorList>
            <person name="Zhang L."/>
            <person name="Huo Y."/>
        </authorList>
    </citation>
    <scope>NUCLEOTIDE SEQUENCE</scope>
    <source>
        <strain evidence="1">C1</strain>
    </source>
</reference>
<protein>
    <submittedName>
        <fullName evidence="1">Uncharacterized protein</fullName>
    </submittedName>
</protein>
<organism evidence="1 2">
    <name type="scientific">Flavobacterium cerinum</name>
    <dbReference type="NCBI Taxonomy" id="2502784"/>
    <lineage>
        <taxon>Bacteria</taxon>
        <taxon>Pseudomonadati</taxon>
        <taxon>Bacteroidota</taxon>
        <taxon>Flavobacteriia</taxon>
        <taxon>Flavobacteriales</taxon>
        <taxon>Flavobacteriaceae</taxon>
        <taxon>Flavobacterium</taxon>
    </lineage>
</organism>
<evidence type="ECO:0000313" key="2">
    <source>
        <dbReference type="Proteomes" id="UP001059844"/>
    </source>
</evidence>
<proteinExistence type="predicted"/>
<sequence>MAKCERNKFYTERYHTREYAYRDPEVNFLAWDGFKKLKSDYSNTKYYNEVIKECGYFRKYLGME</sequence>